<dbReference type="InterPro" id="IPR010298">
    <property type="entry name" value="YacP-like"/>
</dbReference>
<name>A0A0S4QXL8_9ACTN</name>
<evidence type="ECO:0000313" key="3">
    <source>
        <dbReference type="Proteomes" id="UP000198802"/>
    </source>
</evidence>
<gene>
    <name evidence="2" type="ORF">Ga0074812_13510</name>
</gene>
<dbReference type="Pfam" id="PF05991">
    <property type="entry name" value="NYN_YacP"/>
    <property type="match status" value="1"/>
</dbReference>
<proteinExistence type="predicted"/>
<reference evidence="3" key="1">
    <citation type="submission" date="2015-11" db="EMBL/GenBank/DDBJ databases">
        <authorList>
            <person name="Varghese N."/>
        </authorList>
    </citation>
    <scope>NUCLEOTIDE SEQUENCE [LARGE SCALE GENOMIC DNA]</scope>
    <source>
        <strain evidence="3">DSM 45899</strain>
    </source>
</reference>
<dbReference type="RefSeq" id="WP_091284609.1">
    <property type="nucleotide sequence ID" value="NZ_FAOZ01000035.1"/>
</dbReference>
<dbReference type="PANTHER" id="PTHR34547">
    <property type="entry name" value="YACP-LIKE NYN DOMAIN PROTEIN"/>
    <property type="match status" value="1"/>
</dbReference>
<evidence type="ECO:0000256" key="1">
    <source>
        <dbReference type="SAM" id="Coils"/>
    </source>
</evidence>
<dbReference type="Proteomes" id="UP000198802">
    <property type="component" value="Unassembled WGS sequence"/>
</dbReference>
<dbReference type="PANTHER" id="PTHR34547:SF1">
    <property type="entry name" value="YACP-LIKE NYN DOMAIN PROTEIN"/>
    <property type="match status" value="1"/>
</dbReference>
<sequence>MNDTLPADVRAQVVAYAADTLADLAESVVPPSLLAVRRFKPSRRARLGAVPLASAMENDAHFRGRVADWVRRTNPDLVAAVTAPDGPPPAAPPAQVAAIAYILRTAEWAVLVEEAARSSAQEVTSARIDAAAQEIRRLEEQIEAVRRLARAEQEQLRGQLEQARADVEEGRRRLRASADRVRRAEVTAREISLAAEAARDAALQTAREAEAEARRLRAKVADLEAAASATRRDNRESRSMDEARLRVLLDTLMAAANGVRRELSLPTTVARPADLLVRSESGGRAFDPFSGVGGRGRAEDDPTIIDDVLAVPGLHLIIDGYNVTKRGYGSLTLQAQRARLLAGLGALAGRSPDTEVTVVFDATAVLARPVGVAMPRGVRVVFSQAGELADDEIRRLVRAEPQGRPVAVVTSDREVADNCGALGARTVSSDALLSRLDR</sequence>
<dbReference type="EMBL" id="FAOZ01000035">
    <property type="protein sequence ID" value="CUU60068.1"/>
    <property type="molecule type" value="Genomic_DNA"/>
</dbReference>
<accession>A0A0S4QXL8</accession>
<keyword evidence="3" id="KW-1185">Reference proteome</keyword>
<protein>
    <submittedName>
        <fullName evidence="2">Predicted RNA-binding protein containing a PIN domain</fullName>
    </submittedName>
</protein>
<feature type="coiled-coil region" evidence="1">
    <location>
        <begin position="121"/>
        <end position="233"/>
    </location>
</feature>
<dbReference type="AlphaFoldDB" id="A0A0S4QXL8"/>
<evidence type="ECO:0000313" key="2">
    <source>
        <dbReference type="EMBL" id="CUU60068.1"/>
    </source>
</evidence>
<organism evidence="2 3">
    <name type="scientific">Parafrankia irregularis</name>
    <dbReference type="NCBI Taxonomy" id="795642"/>
    <lineage>
        <taxon>Bacteria</taxon>
        <taxon>Bacillati</taxon>
        <taxon>Actinomycetota</taxon>
        <taxon>Actinomycetes</taxon>
        <taxon>Frankiales</taxon>
        <taxon>Frankiaceae</taxon>
        <taxon>Parafrankia</taxon>
    </lineage>
</organism>
<keyword evidence="1" id="KW-0175">Coiled coil</keyword>